<sequence>MTEFVLGGIAAAGACLFTNPIDVMKTRIQLQGELTRGQKKHYRNMFHGFYVLVKEEGFLAMQKGLVPAMWYQFYPENAENDRDSSDDEEEVPIPTRQEMMEHFNKLKLGLVARGFDDILQLKRLGAEVERLTRGEM</sequence>
<dbReference type="PROSITE" id="PS50920">
    <property type="entry name" value="SOLCAR"/>
    <property type="match status" value="1"/>
</dbReference>
<reference evidence="11" key="1">
    <citation type="submission" date="2020-11" db="EMBL/GenBank/DDBJ databases">
        <authorList>
            <person name="Tran Van P."/>
        </authorList>
    </citation>
    <scope>NUCLEOTIDE SEQUENCE</scope>
</reference>
<protein>
    <submittedName>
        <fullName evidence="11">Uncharacterized protein</fullName>
    </submittedName>
</protein>
<evidence type="ECO:0000256" key="4">
    <source>
        <dbReference type="ARBA" id="ARBA00022692"/>
    </source>
</evidence>
<evidence type="ECO:0000256" key="2">
    <source>
        <dbReference type="ARBA" id="ARBA00006375"/>
    </source>
</evidence>
<keyword evidence="7" id="KW-1133">Transmembrane helix</keyword>
<evidence type="ECO:0000256" key="10">
    <source>
        <dbReference type="RuleBase" id="RU000488"/>
    </source>
</evidence>
<proteinExistence type="inferred from homology"/>
<evidence type="ECO:0000256" key="6">
    <source>
        <dbReference type="ARBA" id="ARBA00022792"/>
    </source>
</evidence>
<evidence type="ECO:0000313" key="11">
    <source>
        <dbReference type="EMBL" id="CAD7224959.1"/>
    </source>
</evidence>
<keyword evidence="6" id="KW-0999">Mitochondrion inner membrane</keyword>
<accession>A0A7R8W5T0</accession>
<name>A0A7R8W5T0_9CRUS</name>
<dbReference type="InterPro" id="IPR023395">
    <property type="entry name" value="MCP_dom_sf"/>
</dbReference>
<evidence type="ECO:0000256" key="3">
    <source>
        <dbReference type="ARBA" id="ARBA00022448"/>
    </source>
</evidence>
<dbReference type="OrthoDB" id="6703404at2759"/>
<comment type="subcellular location">
    <subcellularLocation>
        <location evidence="1">Mitochondrion inner membrane</location>
        <topology evidence="1">Multi-pass membrane protein</topology>
    </subcellularLocation>
</comment>
<dbReference type="GO" id="GO:0005743">
    <property type="term" value="C:mitochondrial inner membrane"/>
    <property type="evidence" value="ECO:0007669"/>
    <property type="project" value="UniProtKB-SubCell"/>
</dbReference>
<evidence type="ECO:0000256" key="9">
    <source>
        <dbReference type="ARBA" id="ARBA00023136"/>
    </source>
</evidence>
<keyword evidence="8" id="KW-0496">Mitochondrion</keyword>
<dbReference type="InterPro" id="IPR051508">
    <property type="entry name" value="Mito_Carrier_Antiporter"/>
</dbReference>
<keyword evidence="3 10" id="KW-0813">Transport</keyword>
<evidence type="ECO:0000256" key="7">
    <source>
        <dbReference type="ARBA" id="ARBA00022989"/>
    </source>
</evidence>
<evidence type="ECO:0000256" key="5">
    <source>
        <dbReference type="ARBA" id="ARBA00022737"/>
    </source>
</evidence>
<dbReference type="AlphaFoldDB" id="A0A7R8W5T0"/>
<keyword evidence="9" id="KW-0472">Membrane</keyword>
<dbReference type="InterPro" id="IPR018108">
    <property type="entry name" value="MCP_transmembrane"/>
</dbReference>
<organism evidence="11">
    <name type="scientific">Cyprideis torosa</name>
    <dbReference type="NCBI Taxonomy" id="163714"/>
    <lineage>
        <taxon>Eukaryota</taxon>
        <taxon>Metazoa</taxon>
        <taxon>Ecdysozoa</taxon>
        <taxon>Arthropoda</taxon>
        <taxon>Crustacea</taxon>
        <taxon>Oligostraca</taxon>
        <taxon>Ostracoda</taxon>
        <taxon>Podocopa</taxon>
        <taxon>Podocopida</taxon>
        <taxon>Cytherocopina</taxon>
        <taxon>Cytheroidea</taxon>
        <taxon>Cytherideidae</taxon>
        <taxon>Cyprideis</taxon>
    </lineage>
</organism>
<keyword evidence="4 10" id="KW-0812">Transmembrane</keyword>
<dbReference type="PANTHER" id="PTHR45928">
    <property type="entry name" value="RE38146P"/>
    <property type="match status" value="1"/>
</dbReference>
<evidence type="ECO:0000256" key="1">
    <source>
        <dbReference type="ARBA" id="ARBA00004448"/>
    </source>
</evidence>
<evidence type="ECO:0000256" key="8">
    <source>
        <dbReference type="ARBA" id="ARBA00023128"/>
    </source>
</evidence>
<comment type="similarity">
    <text evidence="2 10">Belongs to the mitochondrial carrier (TC 2.A.29) family.</text>
</comment>
<dbReference type="Pfam" id="PF00153">
    <property type="entry name" value="Mito_carr"/>
    <property type="match status" value="1"/>
</dbReference>
<dbReference type="PANTHER" id="PTHR45928:SF1">
    <property type="entry name" value="RE38146P"/>
    <property type="match status" value="1"/>
</dbReference>
<dbReference type="Gene3D" id="1.50.40.10">
    <property type="entry name" value="Mitochondrial carrier domain"/>
    <property type="match status" value="1"/>
</dbReference>
<keyword evidence="5" id="KW-0677">Repeat</keyword>
<dbReference type="SUPFAM" id="SSF103506">
    <property type="entry name" value="Mitochondrial carrier"/>
    <property type="match status" value="1"/>
</dbReference>
<dbReference type="EMBL" id="OB660475">
    <property type="protein sequence ID" value="CAD7224959.1"/>
    <property type="molecule type" value="Genomic_DNA"/>
</dbReference>
<gene>
    <name evidence="11" type="ORF">CTOB1V02_LOCUS2908</name>
</gene>